<keyword evidence="5" id="KW-1185">Reference proteome</keyword>
<sequence length="459" mass="47967">MSTTGSIPVESKSAKKRKGKTEAAAAAGGAVTPTLEASTPAEPHPTTNGVESHGESPFIKDLARNIRNINKKISSSAKADAVVSENPGVSLDDLVAQRKLNADQKAQVLKKPALQAQLQQLEEQLSNFRAFAHELEEKAVKEKASLVEAHEAEIARVKEEATRFVEDAKAKAVEDALRTIIQFLHTAASKRQVEDAQSDEAHAFEGALLLVYQGNETALSTLKNLVHGTDDKVIDVQGEPLDFTFAQVKESSSKSAQLEVEDKATVPAEETPAPEVVTDSTVANAGLTELDDGITVQAGLADAEPVADAEIAPAAPEQTSTDAQAANAIAGAWDPQASAITDTSAINDEWVQVPRDLAETDTGVTATPAATVQATNSWAEEVGAAAANAGEKPAVENDGFSEVRRERGRGRGGRGGRGEFRGRGRGGRDGHRGGGRGRDGQGGGRGGRGGGSIRGENKS</sequence>
<keyword evidence="1" id="KW-0175">Coiled coil</keyword>
<protein>
    <recommendedName>
        <fullName evidence="3">YAG7-like dimerisation domain-containing protein</fullName>
    </recommendedName>
</protein>
<evidence type="ECO:0000313" key="5">
    <source>
        <dbReference type="Proteomes" id="UP000054266"/>
    </source>
</evidence>
<dbReference type="Pfam" id="PF26434">
    <property type="entry name" value="YAG7_C"/>
    <property type="match status" value="1"/>
</dbReference>
<dbReference type="InterPro" id="IPR058602">
    <property type="entry name" value="YAG7_dimerisation_dom"/>
</dbReference>
<accession>A0A0D2FN51</accession>
<feature type="region of interest" description="Disordered" evidence="2">
    <location>
        <begin position="1"/>
        <end position="58"/>
    </location>
</feature>
<evidence type="ECO:0000256" key="2">
    <source>
        <dbReference type="SAM" id="MobiDB-lite"/>
    </source>
</evidence>
<dbReference type="EMBL" id="KN846958">
    <property type="protein sequence ID" value="KIW68000.1"/>
    <property type="molecule type" value="Genomic_DNA"/>
</dbReference>
<name>A0A0D2FN51_9EURO</name>
<feature type="compositionally biased region" description="Gly residues" evidence="2">
    <location>
        <begin position="440"/>
        <end position="453"/>
    </location>
</feature>
<dbReference type="Proteomes" id="UP000054266">
    <property type="component" value="Unassembled WGS sequence"/>
</dbReference>
<feature type="compositionally biased region" description="Low complexity" evidence="2">
    <location>
        <begin position="382"/>
        <end position="392"/>
    </location>
</feature>
<evidence type="ECO:0000256" key="1">
    <source>
        <dbReference type="SAM" id="Coils"/>
    </source>
</evidence>
<feature type="region of interest" description="Disordered" evidence="2">
    <location>
        <begin position="382"/>
        <end position="459"/>
    </location>
</feature>
<dbReference type="AlphaFoldDB" id="A0A0D2FN51"/>
<evidence type="ECO:0000313" key="4">
    <source>
        <dbReference type="EMBL" id="KIW68000.1"/>
    </source>
</evidence>
<feature type="compositionally biased region" description="Basic and acidic residues" evidence="2">
    <location>
        <begin position="416"/>
        <end position="439"/>
    </location>
</feature>
<feature type="domain" description="YAG7-like dimerisation" evidence="3">
    <location>
        <begin position="171"/>
        <end position="253"/>
    </location>
</feature>
<proteinExistence type="predicted"/>
<gene>
    <name evidence="4" type="ORF">PV04_03976</name>
</gene>
<dbReference type="HOGENOM" id="CLU_031644_0_0_1"/>
<dbReference type="STRING" id="5601.A0A0D2FN51"/>
<feature type="coiled-coil region" evidence="1">
    <location>
        <begin position="118"/>
        <end position="167"/>
    </location>
</feature>
<organism evidence="4 5">
    <name type="scientific">Phialophora macrospora</name>
    <dbReference type="NCBI Taxonomy" id="1851006"/>
    <lineage>
        <taxon>Eukaryota</taxon>
        <taxon>Fungi</taxon>
        <taxon>Dikarya</taxon>
        <taxon>Ascomycota</taxon>
        <taxon>Pezizomycotina</taxon>
        <taxon>Eurotiomycetes</taxon>
        <taxon>Chaetothyriomycetidae</taxon>
        <taxon>Chaetothyriales</taxon>
        <taxon>Herpotrichiellaceae</taxon>
        <taxon>Phialophora</taxon>
    </lineage>
</organism>
<reference evidence="4 5" key="1">
    <citation type="submission" date="2015-01" db="EMBL/GenBank/DDBJ databases">
        <title>The Genome Sequence of Capronia semiimmersa CBS27337.</title>
        <authorList>
            <consortium name="The Broad Institute Genomics Platform"/>
            <person name="Cuomo C."/>
            <person name="de Hoog S."/>
            <person name="Gorbushina A."/>
            <person name="Stielow B."/>
            <person name="Teixiera M."/>
            <person name="Abouelleil A."/>
            <person name="Chapman S.B."/>
            <person name="Priest M."/>
            <person name="Young S.K."/>
            <person name="Wortman J."/>
            <person name="Nusbaum C."/>
            <person name="Birren B."/>
        </authorList>
    </citation>
    <scope>NUCLEOTIDE SEQUENCE [LARGE SCALE GENOMIC DNA]</scope>
    <source>
        <strain evidence="4 5">CBS 27337</strain>
    </source>
</reference>
<evidence type="ECO:0000259" key="3">
    <source>
        <dbReference type="Pfam" id="PF26434"/>
    </source>
</evidence>